<dbReference type="Pfam" id="PF04139">
    <property type="entry name" value="Rad9"/>
    <property type="match status" value="1"/>
</dbReference>
<dbReference type="GeneTree" id="ENSGT00390000005767"/>
<dbReference type="GO" id="GO:0030896">
    <property type="term" value="C:checkpoint clamp complex"/>
    <property type="evidence" value="ECO:0007669"/>
    <property type="project" value="InterPro"/>
</dbReference>
<dbReference type="GO" id="GO:0000076">
    <property type="term" value="P:DNA replication checkpoint signaling"/>
    <property type="evidence" value="ECO:0007669"/>
    <property type="project" value="TreeGrafter"/>
</dbReference>
<dbReference type="EMBL" id="AGCU01149654">
    <property type="status" value="NOT_ANNOTATED_CDS"/>
    <property type="molecule type" value="Genomic_DNA"/>
</dbReference>
<dbReference type="SUPFAM" id="SSF55979">
    <property type="entry name" value="DNA clamp"/>
    <property type="match status" value="1"/>
</dbReference>
<dbReference type="GO" id="GO:0006281">
    <property type="term" value="P:DNA repair"/>
    <property type="evidence" value="ECO:0007669"/>
    <property type="project" value="TreeGrafter"/>
</dbReference>
<dbReference type="AlphaFoldDB" id="K7F5R3"/>
<dbReference type="EMBL" id="AGCU01149653">
    <property type="status" value="NOT_ANNOTATED_CDS"/>
    <property type="molecule type" value="Genomic_DNA"/>
</dbReference>
<protein>
    <recommendedName>
        <fullName evidence="3">RAD9 checkpoint clamp component B</fullName>
    </recommendedName>
</protein>
<dbReference type="HOGENOM" id="CLU_2072323_0_0_1"/>
<accession>K7F5R3</accession>
<dbReference type="Ensembl" id="ENSPSIT00000003389.1">
    <property type="protein sequence ID" value="ENSPSIP00000003373.1"/>
    <property type="gene ID" value="ENSPSIG00000003232.1"/>
</dbReference>
<dbReference type="GO" id="GO:0031573">
    <property type="term" value="P:mitotic intra-S DNA damage checkpoint signaling"/>
    <property type="evidence" value="ECO:0007669"/>
    <property type="project" value="TreeGrafter"/>
</dbReference>
<reference evidence="2" key="1">
    <citation type="submission" date="2011-10" db="EMBL/GenBank/DDBJ databases">
        <authorList>
            <consortium name="Soft-shell Turtle Genome Consortium"/>
        </authorList>
    </citation>
    <scope>NUCLEOTIDE SEQUENCE [LARGE SCALE GENOMIC DNA]</scope>
    <source>
        <strain evidence="2">Daiwa-1</strain>
    </source>
</reference>
<dbReference type="PANTHER" id="PTHR15237">
    <property type="entry name" value="DNA REPAIR PROTEIN RAD9"/>
    <property type="match status" value="1"/>
</dbReference>
<evidence type="ECO:0000313" key="1">
    <source>
        <dbReference type="Ensembl" id="ENSPSIP00000003373.1"/>
    </source>
</evidence>
<dbReference type="STRING" id="13735.ENSPSIP00000003373"/>
<name>K7F5R3_PELSI</name>
<reference evidence="1" key="3">
    <citation type="submission" date="2025-08" db="UniProtKB">
        <authorList>
            <consortium name="Ensembl"/>
        </authorList>
    </citation>
    <scope>IDENTIFICATION</scope>
</reference>
<reference evidence="1" key="4">
    <citation type="submission" date="2025-09" db="UniProtKB">
        <authorList>
            <consortium name="Ensembl"/>
        </authorList>
    </citation>
    <scope>IDENTIFICATION</scope>
</reference>
<evidence type="ECO:0000313" key="2">
    <source>
        <dbReference type="Proteomes" id="UP000007267"/>
    </source>
</evidence>
<proteinExistence type="predicted"/>
<sequence length="141" mass="16461">VISFFTFSQIQNANCKLLLSSLTVFGRAIQAIARISDEFWFDPNEKGLALRSVNSSRSAYACYFFSSTFFQHYCWTVEPEQCQKKRQLPYTCKLVMKSVLPLFRCLNTLERNVEKFSIYTNVNDCHITFQLFCKHGRLNVI</sequence>
<organism evidence="1 2">
    <name type="scientific">Pelodiscus sinensis</name>
    <name type="common">Chinese softshell turtle</name>
    <name type="synonym">Trionyx sinensis</name>
    <dbReference type="NCBI Taxonomy" id="13735"/>
    <lineage>
        <taxon>Eukaryota</taxon>
        <taxon>Metazoa</taxon>
        <taxon>Chordata</taxon>
        <taxon>Craniata</taxon>
        <taxon>Vertebrata</taxon>
        <taxon>Euteleostomi</taxon>
        <taxon>Archelosauria</taxon>
        <taxon>Testudinata</taxon>
        <taxon>Testudines</taxon>
        <taxon>Cryptodira</taxon>
        <taxon>Trionychia</taxon>
        <taxon>Trionychidae</taxon>
        <taxon>Pelodiscus</taxon>
    </lineage>
</organism>
<dbReference type="Gene3D" id="3.70.10.10">
    <property type="match status" value="1"/>
</dbReference>
<reference evidence="2" key="2">
    <citation type="journal article" date="2013" name="Nat. Genet.">
        <title>The draft genomes of soft-shell turtle and green sea turtle yield insights into the development and evolution of the turtle-specific body plan.</title>
        <authorList>
            <person name="Wang Z."/>
            <person name="Pascual-Anaya J."/>
            <person name="Zadissa A."/>
            <person name="Li W."/>
            <person name="Niimura Y."/>
            <person name="Huang Z."/>
            <person name="Li C."/>
            <person name="White S."/>
            <person name="Xiong Z."/>
            <person name="Fang D."/>
            <person name="Wang B."/>
            <person name="Ming Y."/>
            <person name="Chen Y."/>
            <person name="Zheng Y."/>
            <person name="Kuraku S."/>
            <person name="Pignatelli M."/>
            <person name="Herrero J."/>
            <person name="Beal K."/>
            <person name="Nozawa M."/>
            <person name="Li Q."/>
            <person name="Wang J."/>
            <person name="Zhang H."/>
            <person name="Yu L."/>
            <person name="Shigenobu S."/>
            <person name="Wang J."/>
            <person name="Liu J."/>
            <person name="Flicek P."/>
            <person name="Searle S."/>
            <person name="Wang J."/>
            <person name="Kuratani S."/>
            <person name="Yin Y."/>
            <person name="Aken B."/>
            <person name="Zhang G."/>
            <person name="Irie N."/>
        </authorList>
    </citation>
    <scope>NUCLEOTIDE SEQUENCE [LARGE SCALE GENOMIC DNA]</scope>
    <source>
        <strain evidence="2">Daiwa-1</strain>
    </source>
</reference>
<dbReference type="eggNOG" id="KOG2810">
    <property type="taxonomic scope" value="Eukaryota"/>
</dbReference>
<keyword evidence="2" id="KW-1185">Reference proteome</keyword>
<dbReference type="EMBL" id="AGCU01149652">
    <property type="status" value="NOT_ANNOTATED_CDS"/>
    <property type="molecule type" value="Genomic_DNA"/>
</dbReference>
<dbReference type="OMA" id="GNAHSAY"/>
<dbReference type="Proteomes" id="UP000007267">
    <property type="component" value="Unassembled WGS sequence"/>
</dbReference>
<dbReference type="EMBL" id="AGCU01149655">
    <property type="status" value="NOT_ANNOTATED_CDS"/>
    <property type="molecule type" value="Genomic_DNA"/>
</dbReference>
<dbReference type="InterPro" id="IPR007268">
    <property type="entry name" value="Rad9/Ddc1"/>
</dbReference>
<evidence type="ECO:0008006" key="3">
    <source>
        <dbReference type="Google" id="ProtNLM"/>
    </source>
</evidence>
<dbReference type="InterPro" id="IPR046938">
    <property type="entry name" value="DNA_clamp_sf"/>
</dbReference>
<dbReference type="PANTHER" id="PTHR15237:SF2">
    <property type="entry name" value="CELL CYCLE CHECKPOINT CONTROL PROTEIN RAD9B"/>
    <property type="match status" value="1"/>
</dbReference>
<dbReference type="GO" id="GO:0071479">
    <property type="term" value="P:cellular response to ionizing radiation"/>
    <property type="evidence" value="ECO:0007669"/>
    <property type="project" value="TreeGrafter"/>
</dbReference>